<dbReference type="GO" id="GO:0106435">
    <property type="term" value="F:carboxylesterase activity"/>
    <property type="evidence" value="ECO:0007669"/>
    <property type="project" value="UniProtKB-EC"/>
</dbReference>
<evidence type="ECO:0000256" key="1">
    <source>
        <dbReference type="ARBA" id="ARBA00006499"/>
    </source>
</evidence>
<evidence type="ECO:0000259" key="3">
    <source>
        <dbReference type="Pfam" id="PF02230"/>
    </source>
</evidence>
<evidence type="ECO:0000313" key="4">
    <source>
        <dbReference type="EMBL" id="ADE39395.1"/>
    </source>
</evidence>
<keyword evidence="5" id="KW-1185">Reference proteome</keyword>
<reference evidence="4 5" key="1">
    <citation type="journal article" date="2010" name="J. Bacteriol.">
        <title>Complete genome sequence of "Candidatus Puniceispirillum marinum" IMCC1322, a representative of the SAR116 clade in the Alphaproteobacteria.</title>
        <authorList>
            <person name="Oh H.M."/>
            <person name="Kwon K.K."/>
            <person name="Kang I."/>
            <person name="Kang S.G."/>
            <person name="Lee J.H."/>
            <person name="Kim S.J."/>
            <person name="Cho J.C."/>
        </authorList>
    </citation>
    <scope>NUCLEOTIDE SEQUENCE [LARGE SCALE GENOMIC DNA]</scope>
    <source>
        <strain evidence="4 5">IMCC1322</strain>
    </source>
</reference>
<name>D5BSZ8_PUNMI</name>
<dbReference type="PANTHER" id="PTHR10655:SF17">
    <property type="entry name" value="LYSOPHOSPHOLIPASE-LIKE PROTEIN 1"/>
    <property type="match status" value="1"/>
</dbReference>
<evidence type="ECO:0000256" key="2">
    <source>
        <dbReference type="ARBA" id="ARBA00022801"/>
    </source>
</evidence>
<dbReference type="Pfam" id="PF02230">
    <property type="entry name" value="Abhydrolase_2"/>
    <property type="match status" value="1"/>
</dbReference>
<sequence length="221" mass="23551">MADRRFGELSGPFVDPARGGKPSSLIVMLHGWGADGNDLADLAYPFSLRFPGAAFFVPHAPELCSMNPAGRQWFDIEDRVTGPVVAAPVIEAAITAAANELELEFNAIALTGFSQGGMMSLHCGLRMEAKPRAIVSFSGALLVYDDLMALTEDDRQSLPPIQLIHGTQDLVVPFEMMDVSADILKDIGVAVTRVPREGLGHGIDADALTAAIDFLALHLPA</sequence>
<dbReference type="InterPro" id="IPR029058">
    <property type="entry name" value="AB_hydrolase_fold"/>
</dbReference>
<accession>D5BSZ8</accession>
<keyword evidence="2 4" id="KW-0378">Hydrolase</keyword>
<dbReference type="RefSeq" id="WP_013046024.1">
    <property type="nucleotide sequence ID" value="NC_014010.1"/>
</dbReference>
<dbReference type="AlphaFoldDB" id="D5BSZ8"/>
<dbReference type="Proteomes" id="UP000007460">
    <property type="component" value="Chromosome"/>
</dbReference>
<dbReference type="PANTHER" id="PTHR10655">
    <property type="entry name" value="LYSOPHOSPHOLIPASE-RELATED"/>
    <property type="match status" value="1"/>
</dbReference>
<dbReference type="EMBL" id="CP001751">
    <property type="protein sequence ID" value="ADE39395.1"/>
    <property type="molecule type" value="Genomic_DNA"/>
</dbReference>
<proteinExistence type="inferred from homology"/>
<gene>
    <name evidence="4" type="ordered locus">SAR116_1152</name>
</gene>
<feature type="domain" description="Phospholipase/carboxylesterase/thioesterase" evidence="3">
    <location>
        <begin position="20"/>
        <end position="218"/>
    </location>
</feature>
<evidence type="ECO:0000313" key="5">
    <source>
        <dbReference type="Proteomes" id="UP000007460"/>
    </source>
</evidence>
<dbReference type="eggNOG" id="COG0400">
    <property type="taxonomic scope" value="Bacteria"/>
</dbReference>
<dbReference type="Gene3D" id="3.40.50.1820">
    <property type="entry name" value="alpha/beta hydrolase"/>
    <property type="match status" value="1"/>
</dbReference>
<dbReference type="KEGG" id="apb:SAR116_1152"/>
<protein>
    <submittedName>
        <fullName evidence="4">Predicted esterase</fullName>
        <ecNumber evidence="4">3.1.1.1</ecNumber>
    </submittedName>
</protein>
<dbReference type="HOGENOM" id="CLU_049413_5_2_5"/>
<dbReference type="InterPro" id="IPR003140">
    <property type="entry name" value="PLipase/COase/thioEstase"/>
</dbReference>
<dbReference type="EC" id="3.1.1.1" evidence="4"/>
<dbReference type="STRING" id="488538.SAR116_1152"/>
<comment type="similarity">
    <text evidence="1">Belongs to the AB hydrolase superfamily. AB hydrolase 2 family.</text>
</comment>
<organism evidence="4 5">
    <name type="scientific">Puniceispirillum marinum (strain IMCC1322)</name>
    <dbReference type="NCBI Taxonomy" id="488538"/>
    <lineage>
        <taxon>Bacteria</taxon>
        <taxon>Pseudomonadati</taxon>
        <taxon>Pseudomonadota</taxon>
        <taxon>Alphaproteobacteria</taxon>
        <taxon>Candidatus Puniceispirillales</taxon>
        <taxon>Candidatus Puniceispirillaceae</taxon>
        <taxon>Candidatus Puniceispirillum</taxon>
    </lineage>
</organism>
<dbReference type="OrthoDB" id="9801763at2"/>
<dbReference type="SUPFAM" id="SSF53474">
    <property type="entry name" value="alpha/beta-Hydrolases"/>
    <property type="match status" value="1"/>
</dbReference>
<dbReference type="InterPro" id="IPR050565">
    <property type="entry name" value="LYPA1-2/EST-like"/>
</dbReference>